<dbReference type="PANTHER" id="PTHR48081">
    <property type="entry name" value="AB HYDROLASE SUPERFAMILY PROTEIN C4A8.06C"/>
    <property type="match status" value="1"/>
</dbReference>
<dbReference type="GO" id="GO:0046555">
    <property type="term" value="F:acetylxylan esterase activity"/>
    <property type="evidence" value="ECO:0007669"/>
    <property type="project" value="UniProtKB-EC"/>
</dbReference>
<name>A0A1J5TEU3_9ZZZZ</name>
<dbReference type="InterPro" id="IPR029058">
    <property type="entry name" value="AB_hydrolase_fold"/>
</dbReference>
<dbReference type="SUPFAM" id="SSF53474">
    <property type="entry name" value="alpha/beta-Hydrolases"/>
    <property type="match status" value="1"/>
</dbReference>
<dbReference type="PANTHER" id="PTHR48081:SF6">
    <property type="entry name" value="PEPTIDASE S9 PROLYL OLIGOPEPTIDASE CATALYTIC DOMAIN-CONTAINING PROTEIN"/>
    <property type="match status" value="1"/>
</dbReference>
<evidence type="ECO:0000259" key="2">
    <source>
        <dbReference type="Pfam" id="PF20434"/>
    </source>
</evidence>
<dbReference type="AlphaFoldDB" id="A0A1J5TEU3"/>
<comment type="caution">
    <text evidence="3">The sequence shown here is derived from an EMBL/GenBank/DDBJ whole genome shotgun (WGS) entry which is preliminary data.</text>
</comment>
<reference evidence="3" key="1">
    <citation type="submission" date="2016-10" db="EMBL/GenBank/DDBJ databases">
        <title>Sequence of Gallionella enrichment culture.</title>
        <authorList>
            <person name="Poehlein A."/>
            <person name="Muehling M."/>
            <person name="Daniel R."/>
        </authorList>
    </citation>
    <scope>NUCLEOTIDE SEQUENCE</scope>
</reference>
<keyword evidence="1 3" id="KW-0378">Hydrolase</keyword>
<evidence type="ECO:0000313" key="3">
    <source>
        <dbReference type="EMBL" id="OIR18635.1"/>
    </source>
</evidence>
<sequence length="294" mass="32325">MVLARLTLFAGFLSLAMPLFAVDQPPQAPIPLWPQGAPGAFGNRPEDIPTLTPYLPPVAQRNGASMLILPGGGYWLLADHEGAGYAKWLSAHGIACYVLKYRLGRYGYRNPVELEDATRALRMVRLFAQRDGLDPARVGIIGSSAGGHLAATLLTHFDAGNPNASDPIERVSSRPDLGILCYPVITMGKFTHEGSRELLLGKHPSQQLIDALSAEKHVTAQTPPCFIWSTFEDKTVPMENSMMFAEALRRAGVPFALHIYEKGGHGMGLNRPGHHAPPWDRDCLYWLRQRKFIP</sequence>
<gene>
    <name evidence="3" type="primary">axeA1_2</name>
    <name evidence="3" type="ORF">GALL_09740</name>
</gene>
<organism evidence="3">
    <name type="scientific">mine drainage metagenome</name>
    <dbReference type="NCBI Taxonomy" id="410659"/>
    <lineage>
        <taxon>unclassified sequences</taxon>
        <taxon>metagenomes</taxon>
        <taxon>ecological metagenomes</taxon>
    </lineage>
</organism>
<dbReference type="InterPro" id="IPR049492">
    <property type="entry name" value="BD-FAE-like_dom"/>
</dbReference>
<proteinExistence type="predicted"/>
<evidence type="ECO:0000256" key="1">
    <source>
        <dbReference type="ARBA" id="ARBA00022801"/>
    </source>
</evidence>
<dbReference type="Pfam" id="PF20434">
    <property type="entry name" value="BD-FAE"/>
    <property type="match status" value="1"/>
</dbReference>
<dbReference type="EC" id="3.1.1.72" evidence="3"/>
<dbReference type="EMBL" id="MLJW01000002">
    <property type="protein sequence ID" value="OIR18635.1"/>
    <property type="molecule type" value="Genomic_DNA"/>
</dbReference>
<dbReference type="Gene3D" id="3.40.50.1820">
    <property type="entry name" value="alpha/beta hydrolase"/>
    <property type="match status" value="1"/>
</dbReference>
<accession>A0A1J5TEU3</accession>
<protein>
    <submittedName>
        <fullName evidence="3">Acetylxylan esterase</fullName>
        <ecNumber evidence="3">3.1.1.72</ecNumber>
    </submittedName>
</protein>
<dbReference type="InterPro" id="IPR050300">
    <property type="entry name" value="GDXG_lipolytic_enzyme"/>
</dbReference>
<feature type="domain" description="BD-FAE-like" evidence="2">
    <location>
        <begin position="54"/>
        <end position="248"/>
    </location>
</feature>